<feature type="region of interest" description="Disordered" evidence="1">
    <location>
        <begin position="678"/>
        <end position="702"/>
    </location>
</feature>
<dbReference type="Proteomes" id="UP000735874">
    <property type="component" value="Unassembled WGS sequence"/>
</dbReference>
<dbReference type="STRING" id="29920.A0A329RSA0"/>
<dbReference type="EMBL" id="RCMG01000911">
    <property type="protein sequence ID" value="KAG2842546.1"/>
    <property type="molecule type" value="Genomic_DNA"/>
</dbReference>
<reference evidence="2" key="2">
    <citation type="submission" date="2018-10" db="EMBL/GenBank/DDBJ databases">
        <title>Effector identification in a new, highly contiguous assembly of the strawberry crown rot pathogen Phytophthora cactorum.</title>
        <authorList>
            <person name="Armitage A.D."/>
            <person name="Nellist C.F."/>
            <person name="Bates H."/>
            <person name="Vickerstaff R.J."/>
            <person name="Harrison R.J."/>
        </authorList>
    </citation>
    <scope>NUCLEOTIDE SEQUENCE</scope>
    <source>
        <strain evidence="2">15-7</strain>
        <strain evidence="3">4032</strain>
        <strain evidence="4">4040</strain>
        <strain evidence="5">P415</strain>
        <strain evidence="6">P421</strain>
    </source>
</reference>
<feature type="compositionally biased region" description="Polar residues" evidence="1">
    <location>
        <begin position="367"/>
        <end position="399"/>
    </location>
</feature>
<dbReference type="AlphaFoldDB" id="A0A329RSA0"/>
<dbReference type="OrthoDB" id="626167at2759"/>
<dbReference type="EMBL" id="RCMI01000925">
    <property type="protein sequence ID" value="KAG2894211.1"/>
    <property type="molecule type" value="Genomic_DNA"/>
</dbReference>
<dbReference type="EMBL" id="RCML01000546">
    <property type="protein sequence ID" value="KAG2974147.1"/>
    <property type="molecule type" value="Genomic_DNA"/>
</dbReference>
<feature type="compositionally biased region" description="Low complexity" evidence="1">
    <location>
        <begin position="679"/>
        <end position="689"/>
    </location>
</feature>
<keyword evidence="8" id="KW-1185">Reference proteome</keyword>
<gene>
    <name evidence="7" type="ORF">PC110_g15964</name>
    <name evidence="2" type="ORF">PC113_g18790</name>
    <name evidence="3" type="ORF">PC115_g18222</name>
    <name evidence="4" type="ORF">PC117_g20229</name>
    <name evidence="5" type="ORF">PC118_g14718</name>
    <name evidence="6" type="ORF">PC129_g17696</name>
</gene>
<dbReference type="Proteomes" id="UP000760860">
    <property type="component" value="Unassembled WGS sequence"/>
</dbReference>
<dbReference type="Proteomes" id="UP000774804">
    <property type="component" value="Unassembled WGS sequence"/>
</dbReference>
<evidence type="ECO:0000313" key="4">
    <source>
        <dbReference type="EMBL" id="KAG2907405.1"/>
    </source>
</evidence>
<protein>
    <recommendedName>
        <fullName evidence="9">Tetratricopeptide-like helical domain</fullName>
    </recommendedName>
</protein>
<reference evidence="7 8" key="1">
    <citation type="submission" date="2018-01" db="EMBL/GenBank/DDBJ databases">
        <title>Draft genome of the strawberry crown rot pathogen Phytophthora cactorum.</title>
        <authorList>
            <person name="Armitage A.D."/>
            <person name="Lysoe E."/>
            <person name="Nellist C.F."/>
            <person name="Harrison R.J."/>
            <person name="Brurberg M.B."/>
        </authorList>
    </citation>
    <scope>NUCLEOTIDE SEQUENCE [LARGE SCALE GENOMIC DNA]</scope>
    <source>
        <strain evidence="7 8">10300</strain>
    </source>
</reference>
<feature type="compositionally biased region" description="Basic residues" evidence="1">
    <location>
        <begin position="693"/>
        <end position="702"/>
    </location>
</feature>
<dbReference type="Gene3D" id="1.25.40.10">
    <property type="entry name" value="Tetratricopeptide repeat domain"/>
    <property type="match status" value="1"/>
</dbReference>
<dbReference type="EMBL" id="RCMK01000930">
    <property type="protein sequence ID" value="KAG2907405.1"/>
    <property type="molecule type" value="Genomic_DNA"/>
</dbReference>
<evidence type="ECO:0008006" key="9">
    <source>
        <dbReference type="Google" id="ProtNLM"/>
    </source>
</evidence>
<feature type="region of interest" description="Disordered" evidence="1">
    <location>
        <begin position="362"/>
        <end position="405"/>
    </location>
</feature>
<dbReference type="Proteomes" id="UP000736787">
    <property type="component" value="Unassembled WGS sequence"/>
</dbReference>
<dbReference type="Proteomes" id="UP000251314">
    <property type="component" value="Unassembled WGS sequence"/>
</dbReference>
<dbReference type="EMBL" id="MJFZ01000548">
    <property type="protein sequence ID" value="RAW27637.1"/>
    <property type="molecule type" value="Genomic_DNA"/>
</dbReference>
<evidence type="ECO:0000256" key="1">
    <source>
        <dbReference type="SAM" id="MobiDB-lite"/>
    </source>
</evidence>
<evidence type="ECO:0000313" key="2">
    <source>
        <dbReference type="EMBL" id="KAG2842546.1"/>
    </source>
</evidence>
<comment type="caution">
    <text evidence="7">The sequence shown here is derived from an EMBL/GenBank/DDBJ whole genome shotgun (WGS) entry which is preliminary data.</text>
</comment>
<accession>A0A329RSA0</accession>
<proteinExistence type="predicted"/>
<evidence type="ECO:0000313" key="6">
    <source>
        <dbReference type="EMBL" id="KAG3211321.1"/>
    </source>
</evidence>
<organism evidence="7 8">
    <name type="scientific">Phytophthora cactorum</name>
    <dbReference type="NCBI Taxonomy" id="29920"/>
    <lineage>
        <taxon>Eukaryota</taxon>
        <taxon>Sar</taxon>
        <taxon>Stramenopiles</taxon>
        <taxon>Oomycota</taxon>
        <taxon>Peronosporomycetes</taxon>
        <taxon>Peronosporales</taxon>
        <taxon>Peronosporaceae</taxon>
        <taxon>Phytophthora</taxon>
    </lineage>
</organism>
<name>A0A329RSA0_9STRA</name>
<dbReference type="Proteomes" id="UP000697107">
    <property type="component" value="Unassembled WGS sequence"/>
</dbReference>
<evidence type="ECO:0000313" key="3">
    <source>
        <dbReference type="EMBL" id="KAG2894211.1"/>
    </source>
</evidence>
<dbReference type="VEuPathDB" id="FungiDB:PC110_g15964"/>
<dbReference type="InterPro" id="IPR011990">
    <property type="entry name" value="TPR-like_helical_dom_sf"/>
</dbReference>
<sequence>MAATETTEMALAVEESKVRDLYNALRTGDHGVSLEALAQSFYFLQHAEFTLFDVKDAFQSSTCASERFLAYREFQIALCKIARVKYYGNCGGADESVGSPPKQHPHPTDLELMCSLVDQLTNARHHNQLDTLRCQMTRCSAINTLEHNLPALVQSFQLYGLQNRLSTSVAASMLSAITLDGFVDFLNAYFEYEEFFSFDHLARMCSEVLSGFTRASTKAEAKDRMGVPNQTAIAMNFAQFLELICRVACALHHKLLVGEGVQLRRAVESCRLEFSLEVLLDHMNIKLIPNEESIPATSNQQPLEVSTITSGVKYLAPPSSQSPRGADFAAMVSIVQNIRDVLRLEAADSAISTKPKYRIKREGSLATVGQLSRRPSGNPEQTSSGRSTPGIHSTNSQSNQDERPKSLPQVAMIREIVMPPALPSDVIQLLESALKFQNMAQYHMALSTLDSCKQRYQEQYPPPNVDQVDPIWTEVQLFFTLQAASVYDSAHRDSQALTKYYEAMKLARQLPASHPGRLLVKSCVGVTLFYAGELALAQQCHQLVLDARKSTKRSARIDAHNQPDKRAPAKSDVSTNSCALVDTATAMNNVACCLSQDQSASTSKSLDNAYLLFKHARQIYADAFGPAHPRVELIGRNLDRVRACQNGVVSDAAGALARGEYAHVIPGSTFQIKALEVASKSSKSSSGKSGKSGGKKKKKGAK</sequence>
<dbReference type="EMBL" id="RCMV01000969">
    <property type="protein sequence ID" value="KAG3211321.1"/>
    <property type="molecule type" value="Genomic_DNA"/>
</dbReference>
<evidence type="ECO:0000313" key="5">
    <source>
        <dbReference type="EMBL" id="KAG2974147.1"/>
    </source>
</evidence>
<evidence type="ECO:0000313" key="8">
    <source>
        <dbReference type="Proteomes" id="UP000251314"/>
    </source>
</evidence>
<evidence type="ECO:0000313" key="7">
    <source>
        <dbReference type="EMBL" id="RAW27637.1"/>
    </source>
</evidence>